<evidence type="ECO:0000256" key="12">
    <source>
        <dbReference type="ARBA" id="ARBA00023239"/>
    </source>
</evidence>
<dbReference type="Proteomes" id="UP000008281">
    <property type="component" value="Unassembled WGS sequence"/>
</dbReference>
<evidence type="ECO:0000256" key="14">
    <source>
        <dbReference type="RuleBase" id="RU000405"/>
    </source>
</evidence>
<evidence type="ECO:0000313" key="20">
    <source>
        <dbReference type="EMBL" id="EFO94965.1"/>
    </source>
</evidence>
<organism evidence="21">
    <name type="scientific">Caenorhabditis remanei</name>
    <name type="common">Caenorhabditis vulgaris</name>
    <dbReference type="NCBI Taxonomy" id="31234"/>
    <lineage>
        <taxon>Eukaryota</taxon>
        <taxon>Metazoa</taxon>
        <taxon>Ecdysozoa</taxon>
        <taxon>Nematoda</taxon>
        <taxon>Chromadorea</taxon>
        <taxon>Rhabditida</taxon>
        <taxon>Rhabditina</taxon>
        <taxon>Rhabditomorpha</taxon>
        <taxon>Rhabditoidea</taxon>
        <taxon>Rhabditidae</taxon>
        <taxon>Peloderinae</taxon>
        <taxon>Caenorhabditis</taxon>
    </lineage>
</organism>
<feature type="transmembrane region" description="Helical" evidence="17">
    <location>
        <begin position="1571"/>
        <end position="1590"/>
    </location>
</feature>
<feature type="transmembrane region" description="Helical" evidence="17">
    <location>
        <begin position="876"/>
        <end position="900"/>
    </location>
</feature>
<proteinExistence type="inferred from homology"/>
<evidence type="ECO:0000256" key="1">
    <source>
        <dbReference type="ARBA" id="ARBA00001436"/>
    </source>
</evidence>
<keyword evidence="9 17" id="KW-0472">Membrane</keyword>
<dbReference type="GO" id="GO:0007635">
    <property type="term" value="P:chemosensory behavior"/>
    <property type="evidence" value="ECO:0007669"/>
    <property type="project" value="UniProtKB-ARBA"/>
</dbReference>
<feature type="region of interest" description="Disordered" evidence="16">
    <location>
        <begin position="245"/>
        <end position="272"/>
    </location>
</feature>
<dbReference type="STRING" id="31234.E3LJ43"/>
<feature type="transmembrane region" description="Helical" evidence="17">
    <location>
        <begin position="1508"/>
        <end position="1532"/>
    </location>
</feature>
<dbReference type="Pfam" id="PF10316">
    <property type="entry name" value="7TM_GPCR_Srbc"/>
    <property type="match status" value="1"/>
</dbReference>
<dbReference type="Pfam" id="PF07714">
    <property type="entry name" value="PK_Tyr_Ser-Thr"/>
    <property type="match status" value="1"/>
</dbReference>
<dbReference type="GO" id="GO:0006935">
    <property type="term" value="P:chemotaxis"/>
    <property type="evidence" value="ECO:0007669"/>
    <property type="project" value="UniProtKB-ARBA"/>
</dbReference>
<dbReference type="InterPro" id="IPR001828">
    <property type="entry name" value="ANF_lig-bd_rcpt"/>
</dbReference>
<dbReference type="InterPro" id="IPR001054">
    <property type="entry name" value="A/G_cyclase"/>
</dbReference>
<dbReference type="SMART" id="SM00044">
    <property type="entry name" value="CYCc"/>
    <property type="match status" value="1"/>
</dbReference>
<feature type="compositionally biased region" description="Polar residues" evidence="16">
    <location>
        <begin position="470"/>
        <end position="484"/>
    </location>
</feature>
<dbReference type="PROSITE" id="PS50011">
    <property type="entry name" value="PROTEIN_KINASE_DOM"/>
    <property type="match status" value="1"/>
</dbReference>
<dbReference type="InterPro" id="IPR001245">
    <property type="entry name" value="Ser-Thr/Tyr_kinase_cat_dom"/>
</dbReference>
<dbReference type="InterPro" id="IPR050401">
    <property type="entry name" value="Cyclic_nucleotide_synthase"/>
</dbReference>
<dbReference type="PROSITE" id="PS00452">
    <property type="entry name" value="GUANYLATE_CYCLASE_1"/>
    <property type="match status" value="1"/>
</dbReference>
<dbReference type="InterPro" id="IPR018297">
    <property type="entry name" value="A/G_cyclase_CS"/>
</dbReference>
<feature type="compositionally biased region" description="Basic and acidic residues" evidence="16">
    <location>
        <begin position="1"/>
        <end position="16"/>
    </location>
</feature>
<dbReference type="OrthoDB" id="4062651at2759"/>
<dbReference type="FunFam" id="1.10.510.10:FF:001114">
    <property type="entry name" value="Receptor-type guanylate cyclase gcy-4"/>
    <property type="match status" value="1"/>
</dbReference>
<sequence length="1652" mass="187157">MRAHSKVNDHVNEERPAGSTAEGGGDRLVMYIFYIASSSTPSVKPPDPVACYFSEIRKSDLERTERDTFTKVSTDCGGNLVKWNSLLNTYTGRMDGALNEMDLLAARGAAEYHDFDNPIVYEAVGNRVVCDQHRKELLSDWINYRAIHHVRKGEEKFQYKCGMPSAVQPHTSLAIPKVGHLVLSRDEAKRVLNDYNVHVHVGTPLCKFHKDLVSVAQCVDLFETSVPIDAPLSGRLRSAVAKYPQSSETCSQDEFMDVDDSEDNEDLQNNTPEDKNVCDSKFFAWAKSLGIVRVKSRKPFTQLSRRSNRVKTLAMKKLIDEALELLAPGNSADLHQIPFKEDNVDIESSIPTPMESALFECPEESCVAVFTKYGNLERHVALGKHQTLPERETLLDFAMDRHAENIEGLRESFIHNSLRDALIEVPPGVSFFTNSKGWALPSKKTRTRYDKEEVCHGKVRRNHKKEFEKVTTQVPASKVTSVRTPRNRATAAPTPQPSKSPSSSMKLRDRPKRETKDDLLELVLEEFNSKEFDDSEDVYDENNEENNDFENLLKVIEQEKTEIFEFNYCQSTILDVESLLYQENMSQTVRVVVKKELDKKNPDSFNNTLQLVKSKARVILWCAQTGDEKRHYLIQAARQQMNTSEYVHVMLSMRSVGFGVHSAVGKKLLTQTGLPPVWESFQLEPDGFEDLAKSTAAKMLVIDTNSEVRDKGFLEFMTKNIVYAVRAPPLSCTAPECLVANGTFMGAYARHLFDVFYMYGLAVSSLNSTDPKVYRNLSLLTPQFTTAFDGMTGLVTLNDELSRMPLYQVYALNNDYDQISLMNISLVNGSARVALAYKDEPTDVWHFWGGVRPLDTPICGFLGKTCPIPFFDQYRILIIVAVTVAGLLILAIFTCLTSMIRNRCAEQERLTSEWQIHAIKLRLPKMNNHRRKSVLSADSGEESEDDNVSGSTRNSGIRKFNENYVIQILENDLVLTTVHQTHELTNLEKLKLVKLRKLDDEYLNKFIGLSIDGSRCMAVWKMCPRGSLRDIIMKGNFSMDYFFMFCMIRDVAEGMNYLHKSFLRLHGRLRSAICLVNESWQVKLSDYGLDFLVDEEERPAKKRLLWVAPEVLRGSLTVSQMAPSVDIYSFAIIASEILTKKEAWNLHKRKEGYQEIIYAVKKGGRDVLRPDLHTDPDVNQTLIALVKDCWSENPDDRPSAETICNIIHEMTPKTKDNLMDHVFAMLEEYTASLEVDIQERTKELSVEKKKSDILLSRMLPKQVAERLKAGQAVEPETFDIVTVFFSDLVKFTNLASKCTPFQAVNLLNEVFSNFDAIIEKHDVYKVESIGDGYLCVSGLPIRNGVNHIRQIVEMSLRFMEFCQKFRIPHLPRERVELRVGINSGPCVAGVVGLSMPRYCLFGDTVNTASRMESNGKPSLIHMTEAAHTQLTNSFPYQYETRSRGEVIIKGKGVMETFWLIGKASMSDRSTPPVSQVKKISQEGMSITDTDDKQFSAVFSSSRSPTLHYIYTITSIFSPPFPILAIAASFGLAEPIVLFGFCRYDFNIRKTCAAFGCAINKCFLMYWSNHKLIIFTFIFSFSILVCLKLFLMNRDKTRESRHLSRNIGPHGAMLQSAGLAIESFLFYQTLSQNSSFQPFNAASHKTSVKTCTF</sequence>
<comment type="similarity">
    <text evidence="14">Belongs to the adenylyl cyclase class-4/guanylyl cyclase family.</text>
</comment>
<evidence type="ECO:0000256" key="13">
    <source>
        <dbReference type="ARBA" id="ARBA00023293"/>
    </source>
</evidence>
<dbReference type="InterPro" id="IPR019420">
    <property type="entry name" value="7TM_GPCR_serpentine_rcpt_Srbc"/>
</dbReference>
<feature type="compositionally biased region" description="Acidic residues" evidence="16">
    <location>
        <begin position="254"/>
        <end position="266"/>
    </location>
</feature>
<keyword evidence="13 15" id="KW-0141">cGMP biosynthesis</keyword>
<keyword evidence="7 17" id="KW-1133">Transmembrane helix</keyword>
<dbReference type="GO" id="GO:0004016">
    <property type="term" value="F:adenylate cyclase activity"/>
    <property type="evidence" value="ECO:0007669"/>
    <property type="project" value="TreeGrafter"/>
</dbReference>
<evidence type="ECO:0000256" key="17">
    <source>
        <dbReference type="SAM" id="Phobius"/>
    </source>
</evidence>
<dbReference type="Gene3D" id="1.10.510.10">
    <property type="entry name" value="Transferase(Phosphotransferase) domain 1"/>
    <property type="match status" value="1"/>
</dbReference>
<dbReference type="Pfam" id="PF00211">
    <property type="entry name" value="Guanylate_cyc"/>
    <property type="match status" value="1"/>
</dbReference>
<dbReference type="PROSITE" id="PS50125">
    <property type="entry name" value="GUANYLATE_CYCLASE_2"/>
    <property type="match status" value="1"/>
</dbReference>
<evidence type="ECO:0000256" key="7">
    <source>
        <dbReference type="ARBA" id="ARBA00022989"/>
    </source>
</evidence>
<keyword evidence="5" id="KW-0732">Signal</keyword>
<dbReference type="EC" id="4.6.1.2" evidence="3 15"/>
<keyword evidence="10" id="KW-0675">Receptor</keyword>
<evidence type="ECO:0000256" key="16">
    <source>
        <dbReference type="SAM" id="MobiDB-lite"/>
    </source>
</evidence>
<dbReference type="PANTHER" id="PTHR11920:SF68">
    <property type="entry name" value="RECEPTOR-TYPE GUANYLATE CYCLASE GCY-4"/>
    <property type="match status" value="1"/>
</dbReference>
<dbReference type="InterPro" id="IPR028082">
    <property type="entry name" value="Peripla_BP_I"/>
</dbReference>
<dbReference type="GO" id="GO:1902074">
    <property type="term" value="P:response to salt"/>
    <property type="evidence" value="ECO:0007669"/>
    <property type="project" value="UniProtKB-ARBA"/>
</dbReference>
<dbReference type="GO" id="GO:0005524">
    <property type="term" value="F:ATP binding"/>
    <property type="evidence" value="ECO:0007669"/>
    <property type="project" value="InterPro"/>
</dbReference>
<evidence type="ECO:0000256" key="10">
    <source>
        <dbReference type="ARBA" id="ARBA00023170"/>
    </source>
</evidence>
<name>E3LJ43_CAERE</name>
<keyword evidence="11" id="KW-0325">Glycoprotein</keyword>
<feature type="domain" description="Protein kinase" evidence="18">
    <location>
        <begin position="928"/>
        <end position="1211"/>
    </location>
</feature>
<dbReference type="GO" id="GO:0005525">
    <property type="term" value="F:GTP binding"/>
    <property type="evidence" value="ECO:0007669"/>
    <property type="project" value="UniProtKB-KW"/>
</dbReference>
<accession>E3LJ43</accession>
<evidence type="ECO:0000256" key="9">
    <source>
        <dbReference type="ARBA" id="ARBA00023136"/>
    </source>
</evidence>
<keyword evidence="12 14" id="KW-0456">Lyase</keyword>
<dbReference type="CDD" id="cd07302">
    <property type="entry name" value="CHD"/>
    <property type="match status" value="1"/>
</dbReference>
<evidence type="ECO:0000259" key="19">
    <source>
        <dbReference type="PROSITE" id="PS50125"/>
    </source>
</evidence>
<evidence type="ECO:0000256" key="11">
    <source>
        <dbReference type="ARBA" id="ARBA00023180"/>
    </source>
</evidence>
<keyword evidence="6" id="KW-0547">Nucleotide-binding</keyword>
<dbReference type="GO" id="GO:0004383">
    <property type="term" value="F:guanylate cyclase activity"/>
    <property type="evidence" value="ECO:0007669"/>
    <property type="project" value="UniProtKB-EC"/>
</dbReference>
<reference evidence="20" key="1">
    <citation type="submission" date="2007-07" db="EMBL/GenBank/DDBJ databases">
        <title>PCAP assembly of the Caenorhabditis remanei genome.</title>
        <authorList>
            <consortium name="The Caenorhabditis remanei Sequencing Consortium"/>
            <person name="Wilson R.K."/>
        </authorList>
    </citation>
    <scope>NUCLEOTIDE SEQUENCE [LARGE SCALE GENOMIC DNA]</scope>
    <source>
        <strain evidence="20">PB4641</strain>
    </source>
</reference>
<evidence type="ECO:0000256" key="3">
    <source>
        <dbReference type="ARBA" id="ARBA00012202"/>
    </source>
</evidence>
<dbReference type="InterPro" id="IPR029787">
    <property type="entry name" value="Nucleotide_cyclase"/>
</dbReference>
<dbReference type="FunFam" id="3.30.70.1230:FF:000023">
    <property type="entry name" value="Guanylate cyclase"/>
    <property type="match status" value="1"/>
</dbReference>
<evidence type="ECO:0000259" key="18">
    <source>
        <dbReference type="PROSITE" id="PS50011"/>
    </source>
</evidence>
<feature type="region of interest" description="Disordered" evidence="16">
    <location>
        <begin position="464"/>
        <end position="513"/>
    </location>
</feature>
<dbReference type="PROSITE" id="PS00028">
    <property type="entry name" value="ZINC_FINGER_C2H2_1"/>
    <property type="match status" value="1"/>
</dbReference>
<feature type="region of interest" description="Disordered" evidence="16">
    <location>
        <begin position="1"/>
        <end position="22"/>
    </location>
</feature>
<dbReference type="Gene3D" id="3.40.50.2300">
    <property type="match status" value="1"/>
</dbReference>
<dbReference type="SUPFAM" id="SSF55073">
    <property type="entry name" value="Nucleotide cyclase"/>
    <property type="match status" value="1"/>
</dbReference>
<dbReference type="InterPro" id="IPR013087">
    <property type="entry name" value="Znf_C2H2_type"/>
</dbReference>
<feature type="domain" description="Guanylate cyclase" evidence="19">
    <location>
        <begin position="1282"/>
        <end position="1412"/>
    </location>
</feature>
<keyword evidence="8" id="KW-0342">GTP-binding</keyword>
<dbReference type="InterPro" id="IPR000719">
    <property type="entry name" value="Prot_kinase_dom"/>
</dbReference>
<feature type="region of interest" description="Disordered" evidence="16">
    <location>
        <begin position="933"/>
        <end position="954"/>
    </location>
</feature>
<evidence type="ECO:0000256" key="15">
    <source>
        <dbReference type="RuleBase" id="RU003431"/>
    </source>
</evidence>
<dbReference type="eggNOG" id="KOG1023">
    <property type="taxonomic scope" value="Eukaryota"/>
</dbReference>
<keyword evidence="4 17" id="KW-0812">Transmembrane</keyword>
<dbReference type="PANTHER" id="PTHR11920">
    <property type="entry name" value="GUANYLYL CYCLASE"/>
    <property type="match status" value="1"/>
</dbReference>
<dbReference type="InterPro" id="IPR011009">
    <property type="entry name" value="Kinase-like_dom_sf"/>
</dbReference>
<evidence type="ECO:0000256" key="8">
    <source>
        <dbReference type="ARBA" id="ARBA00023134"/>
    </source>
</evidence>
<keyword evidence="21" id="KW-1185">Reference proteome</keyword>
<dbReference type="InParanoid" id="E3LJ43"/>
<dbReference type="GO" id="GO:0001653">
    <property type="term" value="F:peptide receptor activity"/>
    <property type="evidence" value="ECO:0007669"/>
    <property type="project" value="TreeGrafter"/>
</dbReference>
<evidence type="ECO:0000256" key="5">
    <source>
        <dbReference type="ARBA" id="ARBA00022729"/>
    </source>
</evidence>
<dbReference type="CDD" id="cd06352">
    <property type="entry name" value="PBP1_NPR_GC-like"/>
    <property type="match status" value="1"/>
</dbReference>
<evidence type="ECO:0000256" key="6">
    <source>
        <dbReference type="ARBA" id="ARBA00022741"/>
    </source>
</evidence>
<dbReference type="GO" id="GO:0005886">
    <property type="term" value="C:plasma membrane"/>
    <property type="evidence" value="ECO:0007669"/>
    <property type="project" value="TreeGrafter"/>
</dbReference>
<protein>
    <recommendedName>
        <fullName evidence="3 15">Guanylate cyclase</fullName>
        <ecNumber evidence="3 15">4.6.1.2</ecNumber>
    </recommendedName>
</protein>
<dbReference type="SUPFAM" id="SSF56112">
    <property type="entry name" value="Protein kinase-like (PK-like)"/>
    <property type="match status" value="1"/>
</dbReference>
<dbReference type="GO" id="GO:0035556">
    <property type="term" value="P:intracellular signal transduction"/>
    <property type="evidence" value="ECO:0007669"/>
    <property type="project" value="InterPro"/>
</dbReference>
<evidence type="ECO:0000313" key="21">
    <source>
        <dbReference type="Proteomes" id="UP000008281"/>
    </source>
</evidence>
<evidence type="ECO:0000256" key="2">
    <source>
        <dbReference type="ARBA" id="ARBA00004479"/>
    </source>
</evidence>
<dbReference type="EMBL" id="DS268409">
    <property type="protein sequence ID" value="EFO94965.1"/>
    <property type="molecule type" value="Genomic_DNA"/>
</dbReference>
<dbReference type="Pfam" id="PF01094">
    <property type="entry name" value="ANF_receptor"/>
    <property type="match status" value="1"/>
</dbReference>
<dbReference type="GO" id="GO:0007168">
    <property type="term" value="P:receptor guanylyl cyclase signaling pathway"/>
    <property type="evidence" value="ECO:0007669"/>
    <property type="project" value="TreeGrafter"/>
</dbReference>
<evidence type="ECO:0000256" key="4">
    <source>
        <dbReference type="ARBA" id="ARBA00022692"/>
    </source>
</evidence>
<dbReference type="SUPFAM" id="SSF53822">
    <property type="entry name" value="Periplasmic binding protein-like I"/>
    <property type="match status" value="1"/>
</dbReference>
<comment type="subcellular location">
    <subcellularLocation>
        <location evidence="2">Membrane</location>
        <topology evidence="2">Single-pass type I membrane protein</topology>
    </subcellularLocation>
</comment>
<dbReference type="HOGENOM" id="CLU_242438_0_0_1"/>
<comment type="catalytic activity">
    <reaction evidence="1 15">
        <text>GTP = 3',5'-cyclic GMP + diphosphate</text>
        <dbReference type="Rhea" id="RHEA:13665"/>
        <dbReference type="ChEBI" id="CHEBI:33019"/>
        <dbReference type="ChEBI" id="CHEBI:37565"/>
        <dbReference type="ChEBI" id="CHEBI:57746"/>
        <dbReference type="EC" id="4.6.1.2"/>
    </reaction>
</comment>
<dbReference type="Gene3D" id="3.30.70.1230">
    <property type="entry name" value="Nucleotide cyclase"/>
    <property type="match status" value="1"/>
</dbReference>
<gene>
    <name evidence="20" type="ORF">CRE_09057</name>
</gene>
<dbReference type="GO" id="GO:0004672">
    <property type="term" value="F:protein kinase activity"/>
    <property type="evidence" value="ECO:0007669"/>
    <property type="project" value="InterPro"/>
</dbReference>